<evidence type="ECO:0000313" key="7">
    <source>
        <dbReference type="EMBL" id="QCT94677.1"/>
    </source>
</evidence>
<evidence type="ECO:0000256" key="4">
    <source>
        <dbReference type="PROSITE-ProRule" id="PRU00409"/>
    </source>
</evidence>
<dbReference type="SUPFAM" id="SSF52440">
    <property type="entry name" value="PreATP-grasp domain"/>
    <property type="match status" value="1"/>
</dbReference>
<dbReference type="SUPFAM" id="SSF51246">
    <property type="entry name" value="Rudiment single hybrid motif"/>
    <property type="match status" value="1"/>
</dbReference>
<dbReference type="InterPro" id="IPR005482">
    <property type="entry name" value="Biotin_COase_C"/>
</dbReference>
<dbReference type="PROSITE" id="PS00867">
    <property type="entry name" value="CPSASE_2"/>
    <property type="match status" value="1"/>
</dbReference>
<dbReference type="InterPro" id="IPR011764">
    <property type="entry name" value="Biotin_carboxylation_dom"/>
</dbReference>
<proteinExistence type="predicted"/>
<keyword evidence="8" id="KW-1185">Reference proteome</keyword>
<dbReference type="InterPro" id="IPR005479">
    <property type="entry name" value="CPAse_ATP-bd"/>
</dbReference>
<protein>
    <submittedName>
        <fullName evidence="7">Acetyl-CoA carboxylase biotin carboxylase subunit</fullName>
    </submittedName>
</protein>
<dbReference type="InterPro" id="IPR051602">
    <property type="entry name" value="ACC_Biotin_Carboxylase"/>
</dbReference>
<dbReference type="Pfam" id="PF02786">
    <property type="entry name" value="CPSase_L_D2"/>
    <property type="match status" value="1"/>
</dbReference>
<dbReference type="SMART" id="SM00878">
    <property type="entry name" value="Biotin_carb_C"/>
    <property type="match status" value="1"/>
</dbReference>
<dbReference type="InterPro" id="IPR011054">
    <property type="entry name" value="Rudment_hybrid_motif"/>
</dbReference>
<dbReference type="InterPro" id="IPR016185">
    <property type="entry name" value="PreATP-grasp_dom_sf"/>
</dbReference>
<name>A0ABX5VB30_9BACT</name>
<dbReference type="Proteomes" id="UP000306825">
    <property type="component" value="Chromosome"/>
</dbReference>
<dbReference type="Gene3D" id="3.30.470.20">
    <property type="entry name" value="ATP-grasp fold, B domain"/>
    <property type="match status" value="1"/>
</dbReference>
<dbReference type="PANTHER" id="PTHR48095:SF1">
    <property type="entry name" value="BIOTIN CARBOXYLASE"/>
    <property type="match status" value="1"/>
</dbReference>
<feature type="domain" description="ATP-grasp" evidence="5">
    <location>
        <begin position="120"/>
        <end position="317"/>
    </location>
</feature>
<dbReference type="PANTHER" id="PTHR48095">
    <property type="entry name" value="PYRUVATE CARBOXYLASE SUBUNIT A"/>
    <property type="match status" value="1"/>
</dbReference>
<gene>
    <name evidence="7" type="ORF">FE773_05640</name>
</gene>
<keyword evidence="3 4" id="KW-0067">ATP-binding</keyword>
<evidence type="ECO:0000256" key="3">
    <source>
        <dbReference type="ARBA" id="ARBA00022840"/>
    </source>
</evidence>
<dbReference type="InterPro" id="IPR011761">
    <property type="entry name" value="ATP-grasp"/>
</dbReference>
<evidence type="ECO:0000259" key="5">
    <source>
        <dbReference type="PROSITE" id="PS50975"/>
    </source>
</evidence>
<evidence type="ECO:0000313" key="8">
    <source>
        <dbReference type="Proteomes" id="UP000306825"/>
    </source>
</evidence>
<dbReference type="SUPFAM" id="SSF56059">
    <property type="entry name" value="Glutathione synthetase ATP-binding domain-like"/>
    <property type="match status" value="1"/>
</dbReference>
<dbReference type="PROSITE" id="PS50975">
    <property type="entry name" value="ATP_GRASP"/>
    <property type="match status" value="1"/>
</dbReference>
<accession>A0ABX5VB30</accession>
<dbReference type="PROSITE" id="PS50979">
    <property type="entry name" value="BC"/>
    <property type="match status" value="1"/>
</dbReference>
<dbReference type="Pfam" id="PF00289">
    <property type="entry name" value="Biotin_carb_N"/>
    <property type="match status" value="1"/>
</dbReference>
<keyword evidence="2 4" id="KW-0547">Nucleotide-binding</keyword>
<evidence type="ECO:0000256" key="2">
    <source>
        <dbReference type="ARBA" id="ARBA00022741"/>
    </source>
</evidence>
<evidence type="ECO:0000259" key="6">
    <source>
        <dbReference type="PROSITE" id="PS50979"/>
    </source>
</evidence>
<organism evidence="7 8">
    <name type="scientific">Caminibacter mediatlanticus TB-2</name>
    <dbReference type="NCBI Taxonomy" id="391592"/>
    <lineage>
        <taxon>Bacteria</taxon>
        <taxon>Pseudomonadati</taxon>
        <taxon>Campylobacterota</taxon>
        <taxon>Epsilonproteobacteria</taxon>
        <taxon>Nautiliales</taxon>
        <taxon>Nautiliaceae</taxon>
        <taxon>Caminibacter</taxon>
    </lineage>
</organism>
<sequence>MKIKKILIANRGEIALRIIRACKEMGITSVAIFSEPDLNGLWVRRADEAYPILGDPIKAYLDYERIIDIAKKAGVDAIHPGYGFLSENGDFARACERAGIKFIGPRADDIDLYGDKMASKTAMKKVGMPVLEGTEEPIIDIKEAEKIAKQIGFPVIIKAAFGGGGRGMRIVRSEEEFKDLFEAATSESMKFFGRGEVFIEKYVENPRHIEVQILADTHGNVIHLGIRDCSIQRRHQKVIEIAESPSLSKDTRDKICEVSVNALKKLGYVSAGTVEFLVDENENFYFIEMNTRVQVEHPVSEVVSGVDIIQEMIRVAEGEKLSITQDDVNIRGFAIEFRLNSEDPTKNFMPTTGTIKNLMLPGGIGIRNDNALYEGYKLPTNYDSMIGKLIVYGKDWEDTVNKARRALDELNIGGVVTNIPLHRAVIRDEDFIKGKFTTKYLDEKLEKLDIKNEDIFEKEEAKAKFLKELVDELKKQ</sequence>
<dbReference type="InterPro" id="IPR005481">
    <property type="entry name" value="BC-like_N"/>
</dbReference>
<dbReference type="NCBIfam" id="NF006367">
    <property type="entry name" value="PRK08591.1"/>
    <property type="match status" value="1"/>
</dbReference>
<dbReference type="RefSeq" id="WP_138323409.1">
    <property type="nucleotide sequence ID" value="NZ_CP040463.1"/>
</dbReference>
<reference evidence="7 8" key="1">
    <citation type="submission" date="2019-05" db="EMBL/GenBank/DDBJ databases">
        <title>A comparative analysis of the Nautiliaceae.</title>
        <authorList>
            <person name="Grosche A."/>
            <person name="Smedile F."/>
            <person name="Vetriani C."/>
        </authorList>
    </citation>
    <scope>NUCLEOTIDE SEQUENCE [LARGE SCALE GENOMIC DNA]</scope>
    <source>
        <strain evidence="7 8">TB-2</strain>
    </source>
</reference>
<dbReference type="Pfam" id="PF02785">
    <property type="entry name" value="Biotin_carb_C"/>
    <property type="match status" value="1"/>
</dbReference>
<dbReference type="EMBL" id="CP040463">
    <property type="protein sequence ID" value="QCT94677.1"/>
    <property type="molecule type" value="Genomic_DNA"/>
</dbReference>
<feature type="domain" description="Biotin carboxylation" evidence="6">
    <location>
        <begin position="2"/>
        <end position="446"/>
    </location>
</feature>
<evidence type="ECO:0000256" key="1">
    <source>
        <dbReference type="ARBA" id="ARBA00022598"/>
    </source>
</evidence>
<keyword evidence="1" id="KW-0436">Ligase</keyword>
<dbReference type="PROSITE" id="PS00866">
    <property type="entry name" value="CPSASE_1"/>
    <property type="match status" value="1"/>
</dbReference>